<comment type="caution">
    <text evidence="2">The sequence shown here is derived from an EMBL/GenBank/DDBJ whole genome shotgun (WGS) entry which is preliminary data.</text>
</comment>
<sequence length="174" mass="18796">MRLGLGLSPVIPLTRGLGNLRGPAPRPAYPLHGRRFSPTGWPRPPCGWLLVAMAEEHAAGSSSKKAASARGGPPAAGSSRRRPTATPPAAPPAERPQGWGRGPSLPCLFLLPRSSQGTPKEHRRKLFAGSLVPNHHKLSRFLELSLQEDLHCCVDSTEQVRVIGNFVWNLQLEC</sequence>
<evidence type="ECO:0000256" key="1">
    <source>
        <dbReference type="SAM" id="MobiDB-lite"/>
    </source>
</evidence>
<reference evidence="2" key="1">
    <citation type="submission" date="2020-05" db="EMBL/GenBank/DDBJ databases">
        <title>WGS assembly of Panicum virgatum.</title>
        <authorList>
            <person name="Lovell J.T."/>
            <person name="Jenkins J."/>
            <person name="Shu S."/>
            <person name="Juenger T.E."/>
            <person name="Schmutz J."/>
        </authorList>
    </citation>
    <scope>NUCLEOTIDE SEQUENCE</scope>
    <source>
        <strain evidence="2">AP13</strain>
    </source>
</reference>
<keyword evidence="3" id="KW-1185">Reference proteome</keyword>
<feature type="compositionally biased region" description="Pro residues" evidence="1">
    <location>
        <begin position="85"/>
        <end position="94"/>
    </location>
</feature>
<evidence type="ECO:0000313" key="2">
    <source>
        <dbReference type="EMBL" id="KAG2652712.1"/>
    </source>
</evidence>
<name>A0A8T0WU72_PANVG</name>
<dbReference type="EMBL" id="CM029038">
    <property type="protein sequence ID" value="KAG2652712.1"/>
    <property type="molecule type" value="Genomic_DNA"/>
</dbReference>
<protein>
    <submittedName>
        <fullName evidence="2">Uncharacterized protein</fullName>
    </submittedName>
</protein>
<feature type="compositionally biased region" description="Low complexity" evidence="1">
    <location>
        <begin position="60"/>
        <end position="78"/>
    </location>
</feature>
<dbReference type="AlphaFoldDB" id="A0A8T0WU72"/>
<evidence type="ECO:0000313" key="3">
    <source>
        <dbReference type="Proteomes" id="UP000823388"/>
    </source>
</evidence>
<gene>
    <name evidence="2" type="ORF">PVAP13_1NG373900</name>
</gene>
<accession>A0A8T0WU72</accession>
<dbReference type="Proteomes" id="UP000823388">
    <property type="component" value="Chromosome 1N"/>
</dbReference>
<proteinExistence type="predicted"/>
<organism evidence="2 3">
    <name type="scientific">Panicum virgatum</name>
    <name type="common">Blackwell switchgrass</name>
    <dbReference type="NCBI Taxonomy" id="38727"/>
    <lineage>
        <taxon>Eukaryota</taxon>
        <taxon>Viridiplantae</taxon>
        <taxon>Streptophyta</taxon>
        <taxon>Embryophyta</taxon>
        <taxon>Tracheophyta</taxon>
        <taxon>Spermatophyta</taxon>
        <taxon>Magnoliopsida</taxon>
        <taxon>Liliopsida</taxon>
        <taxon>Poales</taxon>
        <taxon>Poaceae</taxon>
        <taxon>PACMAD clade</taxon>
        <taxon>Panicoideae</taxon>
        <taxon>Panicodae</taxon>
        <taxon>Paniceae</taxon>
        <taxon>Panicinae</taxon>
        <taxon>Panicum</taxon>
        <taxon>Panicum sect. Hiantes</taxon>
    </lineage>
</organism>
<feature type="region of interest" description="Disordered" evidence="1">
    <location>
        <begin position="60"/>
        <end position="100"/>
    </location>
</feature>